<comment type="subcellular location">
    <subcellularLocation>
        <location evidence="8">Cytoplasm</location>
    </subcellularLocation>
</comment>
<keyword evidence="4 8" id="KW-0566">Pantothenate biosynthesis</keyword>
<comment type="pathway">
    <text evidence="1 8">Cofactor biosynthesis; (R)-pantothenate biosynthesis; (R)-pantothenate from (R)-pantoate and beta-alanine: step 1/1.</text>
</comment>
<dbReference type="InterPro" id="IPR003721">
    <property type="entry name" value="Pantoate_ligase"/>
</dbReference>
<keyword evidence="3 8" id="KW-0436">Ligase</keyword>
<dbReference type="CDD" id="cd00560">
    <property type="entry name" value="PanC"/>
    <property type="match status" value="1"/>
</dbReference>
<comment type="function">
    <text evidence="8">Catalyzes the condensation of pantoate with beta-alanine in an ATP-dependent reaction via a pantoyl-adenylate intermediate.</text>
</comment>
<dbReference type="HAMAP" id="MF_00158">
    <property type="entry name" value="PanC"/>
    <property type="match status" value="1"/>
</dbReference>
<feature type="binding site" evidence="8">
    <location>
        <begin position="179"/>
        <end position="182"/>
    </location>
    <ligand>
        <name>ATP</name>
        <dbReference type="ChEBI" id="CHEBI:30616"/>
    </ligand>
</feature>
<evidence type="ECO:0000256" key="4">
    <source>
        <dbReference type="ARBA" id="ARBA00022655"/>
    </source>
</evidence>
<proteinExistence type="inferred from homology"/>
<feature type="binding site" evidence="8">
    <location>
        <begin position="142"/>
        <end position="145"/>
    </location>
    <ligand>
        <name>ATP</name>
        <dbReference type="ChEBI" id="CHEBI:30616"/>
    </ligand>
</feature>
<sequence>MTVVYTKEDLKAELLKLNKNIGFVPTMGYLHNGHKSLIEKSKSENEYTVVSIFVNPAQFLPNEDLDKYPRNKEGDIKFCEDLGVDILFMPKDVYFDYEPKVIAPKELASILEGATRPGHFDGVLTVLNKFFNLVKPKNAYFGKKDTQQLMVINNMIKSFFMNINIVPCEIIREEDGLALSSRNSYLDEEQRVMALKIFRSLTKAKNMIENGELDSNLIQKEMRGILEPLKIDYIEFVDKEFNKIDKIKLGESIILIAVYVGPTRLIDNIWI</sequence>
<dbReference type="RefSeq" id="WP_106871037.1">
    <property type="nucleotide sequence ID" value="NZ_CP053841.1"/>
</dbReference>
<dbReference type="AlphaFoldDB" id="A0A2P8R1D1"/>
<dbReference type="Gene3D" id="3.40.50.620">
    <property type="entry name" value="HUPs"/>
    <property type="match status" value="1"/>
</dbReference>
<evidence type="ECO:0000313" key="10">
    <source>
        <dbReference type="Proteomes" id="UP000240535"/>
    </source>
</evidence>
<evidence type="ECO:0000256" key="6">
    <source>
        <dbReference type="ARBA" id="ARBA00022840"/>
    </source>
</evidence>
<dbReference type="InterPro" id="IPR004821">
    <property type="entry name" value="Cyt_trans-like"/>
</dbReference>
<evidence type="ECO:0000256" key="8">
    <source>
        <dbReference type="HAMAP-Rule" id="MF_00158"/>
    </source>
</evidence>
<organism evidence="9 10">
    <name type="scientific">Campylobacter blaseri</name>
    <dbReference type="NCBI Taxonomy" id="2042961"/>
    <lineage>
        <taxon>Bacteria</taxon>
        <taxon>Pseudomonadati</taxon>
        <taxon>Campylobacterota</taxon>
        <taxon>Epsilonproteobacteria</taxon>
        <taxon>Campylobacterales</taxon>
        <taxon>Campylobacteraceae</taxon>
        <taxon>Campylobacter</taxon>
    </lineage>
</organism>
<dbReference type="GO" id="GO:0005524">
    <property type="term" value="F:ATP binding"/>
    <property type="evidence" value="ECO:0007669"/>
    <property type="project" value="UniProtKB-KW"/>
</dbReference>
<keyword evidence="10" id="KW-1185">Reference proteome</keyword>
<feature type="binding site" evidence="8">
    <location>
        <begin position="27"/>
        <end position="34"/>
    </location>
    <ligand>
        <name>ATP</name>
        <dbReference type="ChEBI" id="CHEBI:30616"/>
    </ligand>
</feature>
<evidence type="ECO:0000256" key="5">
    <source>
        <dbReference type="ARBA" id="ARBA00022741"/>
    </source>
</evidence>
<protein>
    <recommendedName>
        <fullName evidence="8">Pantothenate synthetase</fullName>
        <shortName evidence="8">PS</shortName>
        <ecNumber evidence="8">6.3.2.1</ecNumber>
    </recommendedName>
    <alternativeName>
        <fullName evidence="8">Pantoate--beta-alanine ligase</fullName>
    </alternativeName>
    <alternativeName>
        <fullName evidence="8">Pantoate-activating enzyme</fullName>
    </alternativeName>
</protein>
<keyword evidence="6 8" id="KW-0067">ATP-binding</keyword>
<name>A0A2P8R1D1_9BACT</name>
<dbReference type="EC" id="6.3.2.1" evidence="8"/>
<dbReference type="Proteomes" id="UP000240535">
    <property type="component" value="Unassembled WGS sequence"/>
</dbReference>
<dbReference type="EMBL" id="PDHH01000003">
    <property type="protein sequence ID" value="PSM52305.1"/>
    <property type="molecule type" value="Genomic_DNA"/>
</dbReference>
<comment type="miscellaneous">
    <text evidence="8">The reaction proceeds by a bi uni uni bi ping pong mechanism.</text>
</comment>
<keyword evidence="5 8" id="KW-0547">Nucleotide-binding</keyword>
<feature type="active site" description="Proton donor" evidence="8">
    <location>
        <position position="34"/>
    </location>
</feature>
<dbReference type="UniPathway" id="UPA00028">
    <property type="reaction ID" value="UER00005"/>
</dbReference>
<gene>
    <name evidence="8" type="primary">panC</name>
    <name evidence="9" type="ORF">CQ405_04435</name>
</gene>
<feature type="binding site" evidence="8">
    <location>
        <position position="58"/>
    </location>
    <ligand>
        <name>(R)-pantoate</name>
        <dbReference type="ChEBI" id="CHEBI:15980"/>
    </ligand>
</feature>
<feature type="binding site" evidence="8">
    <location>
        <position position="148"/>
    </location>
    <ligand>
        <name>(R)-pantoate</name>
        <dbReference type="ChEBI" id="CHEBI:15980"/>
    </ligand>
</feature>
<comment type="subunit">
    <text evidence="8">Homodimer.</text>
</comment>
<comment type="similarity">
    <text evidence="2 8">Belongs to the pantothenate synthetase family.</text>
</comment>
<dbReference type="PANTHER" id="PTHR21299:SF1">
    <property type="entry name" value="PANTOATE--BETA-ALANINE LIGASE"/>
    <property type="match status" value="1"/>
</dbReference>
<dbReference type="NCBIfam" id="TIGR00018">
    <property type="entry name" value="panC"/>
    <property type="match status" value="1"/>
</dbReference>
<dbReference type="NCBIfam" id="TIGR00125">
    <property type="entry name" value="cyt_tran_rel"/>
    <property type="match status" value="1"/>
</dbReference>
<comment type="caution">
    <text evidence="9">The sequence shown here is derived from an EMBL/GenBank/DDBJ whole genome shotgun (WGS) entry which is preliminary data.</text>
</comment>
<evidence type="ECO:0000256" key="7">
    <source>
        <dbReference type="ARBA" id="ARBA00048258"/>
    </source>
</evidence>
<comment type="catalytic activity">
    <reaction evidence="7 8">
        <text>(R)-pantoate + beta-alanine + ATP = (R)-pantothenate + AMP + diphosphate + H(+)</text>
        <dbReference type="Rhea" id="RHEA:10912"/>
        <dbReference type="ChEBI" id="CHEBI:15378"/>
        <dbReference type="ChEBI" id="CHEBI:15980"/>
        <dbReference type="ChEBI" id="CHEBI:29032"/>
        <dbReference type="ChEBI" id="CHEBI:30616"/>
        <dbReference type="ChEBI" id="CHEBI:33019"/>
        <dbReference type="ChEBI" id="CHEBI:57966"/>
        <dbReference type="ChEBI" id="CHEBI:456215"/>
        <dbReference type="EC" id="6.3.2.1"/>
    </reaction>
</comment>
<accession>A0A2P8R1D1</accession>
<evidence type="ECO:0000256" key="1">
    <source>
        <dbReference type="ARBA" id="ARBA00004990"/>
    </source>
</evidence>
<reference evidence="10" key="1">
    <citation type="submission" date="2017-10" db="EMBL/GenBank/DDBJ databases">
        <title>Campylobacter species from seals.</title>
        <authorList>
            <person name="Gilbert M.J."/>
            <person name="Zomer A.L."/>
            <person name="Timmerman A.J."/>
            <person name="Duim B."/>
            <person name="Wagenaar J.A."/>
        </authorList>
    </citation>
    <scope>NUCLEOTIDE SEQUENCE [LARGE SCALE GENOMIC DNA]</scope>
    <source>
        <strain evidence="10">17S00004-5</strain>
    </source>
</reference>
<keyword evidence="8" id="KW-0963">Cytoplasm</keyword>
<dbReference type="InterPro" id="IPR014729">
    <property type="entry name" value="Rossmann-like_a/b/a_fold"/>
</dbReference>
<evidence type="ECO:0000313" key="9">
    <source>
        <dbReference type="EMBL" id="PSM52305.1"/>
    </source>
</evidence>
<dbReference type="GO" id="GO:0005829">
    <property type="term" value="C:cytosol"/>
    <property type="evidence" value="ECO:0007669"/>
    <property type="project" value="TreeGrafter"/>
</dbReference>
<evidence type="ECO:0000256" key="2">
    <source>
        <dbReference type="ARBA" id="ARBA00009256"/>
    </source>
</evidence>
<dbReference type="PANTHER" id="PTHR21299">
    <property type="entry name" value="CYTIDYLATE KINASE/PANTOATE-BETA-ALANINE LIGASE"/>
    <property type="match status" value="1"/>
</dbReference>
<dbReference type="OrthoDB" id="9773087at2"/>
<dbReference type="GO" id="GO:0015940">
    <property type="term" value="P:pantothenate biosynthetic process"/>
    <property type="evidence" value="ECO:0007669"/>
    <property type="project" value="UniProtKB-UniRule"/>
</dbReference>
<feature type="binding site" evidence="8">
    <location>
        <position position="171"/>
    </location>
    <ligand>
        <name>ATP</name>
        <dbReference type="ChEBI" id="CHEBI:30616"/>
    </ligand>
</feature>
<dbReference type="Pfam" id="PF02569">
    <property type="entry name" value="Pantoate_ligase"/>
    <property type="match status" value="1"/>
</dbReference>
<feature type="binding site" evidence="8">
    <location>
        <position position="58"/>
    </location>
    <ligand>
        <name>beta-alanine</name>
        <dbReference type="ChEBI" id="CHEBI:57966"/>
    </ligand>
</feature>
<evidence type="ECO:0000256" key="3">
    <source>
        <dbReference type="ARBA" id="ARBA00022598"/>
    </source>
</evidence>
<dbReference type="GO" id="GO:0004592">
    <property type="term" value="F:pantoate-beta-alanine ligase activity"/>
    <property type="evidence" value="ECO:0007669"/>
    <property type="project" value="UniProtKB-UniRule"/>
</dbReference>
<dbReference type="Gene3D" id="3.30.1300.10">
    <property type="entry name" value="Pantoate-beta-alanine ligase, C-terminal domain"/>
    <property type="match status" value="1"/>
</dbReference>
<dbReference type="SUPFAM" id="SSF52374">
    <property type="entry name" value="Nucleotidylyl transferase"/>
    <property type="match status" value="1"/>
</dbReference>
<dbReference type="InterPro" id="IPR042176">
    <property type="entry name" value="Pantoate_ligase_C"/>
</dbReference>